<feature type="region of interest" description="Disordered" evidence="1">
    <location>
        <begin position="1"/>
        <end position="25"/>
    </location>
</feature>
<evidence type="ECO:0000313" key="2">
    <source>
        <dbReference type="EMBL" id="RXI06597.1"/>
    </source>
</evidence>
<feature type="region of interest" description="Disordered" evidence="1">
    <location>
        <begin position="78"/>
        <end position="171"/>
    </location>
</feature>
<sequence>ITEDGQEQNATEEKNRTRTSVKNIQNRDECKANVLPEFDYVPVQKKPKNKAKYIYAVSDSESPSIVISQQKQNLEPIFEKEKEERIVEEEEERPIAETEKHKPMVETQKKKPMVETEKKKKVHDKEKVKPIVDKTKEKPKVIKAKPIAKETKRKPAKKTNAKSSKTDKGNYFWMQPKKQNMAHELVVLKSDLTSLFIDGAID</sequence>
<dbReference type="AlphaFoldDB" id="A0A498KGR4"/>
<reference evidence="2 3" key="1">
    <citation type="submission" date="2018-10" db="EMBL/GenBank/DDBJ databases">
        <title>A high-quality apple genome assembly.</title>
        <authorList>
            <person name="Hu J."/>
        </authorList>
    </citation>
    <scope>NUCLEOTIDE SEQUENCE [LARGE SCALE GENOMIC DNA]</scope>
    <source>
        <strain evidence="3">cv. HFTH1</strain>
        <tissue evidence="2">Young leaf</tissue>
    </source>
</reference>
<accession>A0A498KGR4</accession>
<keyword evidence="3" id="KW-1185">Reference proteome</keyword>
<evidence type="ECO:0000256" key="1">
    <source>
        <dbReference type="SAM" id="MobiDB-lite"/>
    </source>
</evidence>
<name>A0A498KGR4_MALDO</name>
<feature type="compositionally biased region" description="Basic and acidic residues" evidence="1">
    <location>
        <begin position="93"/>
        <end position="140"/>
    </location>
</feature>
<dbReference type="Proteomes" id="UP000290289">
    <property type="component" value="Chromosome 2"/>
</dbReference>
<organism evidence="2 3">
    <name type="scientific">Malus domestica</name>
    <name type="common">Apple</name>
    <name type="synonym">Pyrus malus</name>
    <dbReference type="NCBI Taxonomy" id="3750"/>
    <lineage>
        <taxon>Eukaryota</taxon>
        <taxon>Viridiplantae</taxon>
        <taxon>Streptophyta</taxon>
        <taxon>Embryophyta</taxon>
        <taxon>Tracheophyta</taxon>
        <taxon>Spermatophyta</taxon>
        <taxon>Magnoliopsida</taxon>
        <taxon>eudicotyledons</taxon>
        <taxon>Gunneridae</taxon>
        <taxon>Pentapetalae</taxon>
        <taxon>rosids</taxon>
        <taxon>fabids</taxon>
        <taxon>Rosales</taxon>
        <taxon>Rosaceae</taxon>
        <taxon>Amygdaloideae</taxon>
        <taxon>Maleae</taxon>
        <taxon>Malus</taxon>
    </lineage>
</organism>
<gene>
    <name evidence="2" type="ORF">DVH24_025733</name>
</gene>
<dbReference type="EMBL" id="RDQH01000328">
    <property type="protein sequence ID" value="RXI06597.1"/>
    <property type="molecule type" value="Genomic_DNA"/>
</dbReference>
<comment type="caution">
    <text evidence="2">The sequence shown here is derived from an EMBL/GenBank/DDBJ whole genome shotgun (WGS) entry which is preliminary data.</text>
</comment>
<proteinExistence type="predicted"/>
<protein>
    <submittedName>
        <fullName evidence="2">Uncharacterized protein</fullName>
    </submittedName>
</protein>
<feature type="non-terminal residue" evidence="2">
    <location>
        <position position="1"/>
    </location>
</feature>
<evidence type="ECO:0000313" key="3">
    <source>
        <dbReference type="Proteomes" id="UP000290289"/>
    </source>
</evidence>
<feature type="compositionally biased region" description="Basic residues" evidence="1">
    <location>
        <begin position="151"/>
        <end position="160"/>
    </location>
</feature>